<dbReference type="GO" id="GO:0005524">
    <property type="term" value="F:ATP binding"/>
    <property type="evidence" value="ECO:0007669"/>
    <property type="project" value="TreeGrafter"/>
</dbReference>
<dbReference type="HOGENOM" id="CLU_082268_0_0_9"/>
<dbReference type="InterPro" id="IPR015867">
    <property type="entry name" value="N-reg_PII/ATP_PRibTrfase_C"/>
</dbReference>
<evidence type="ECO:0000313" key="2">
    <source>
        <dbReference type="EMBL" id="EIM57725.1"/>
    </source>
</evidence>
<dbReference type="PROSITE" id="PS00638">
    <property type="entry name" value="PII_GLNB_CTER"/>
    <property type="match status" value="1"/>
</dbReference>
<dbReference type="OrthoDB" id="9802729at2"/>
<dbReference type="GO" id="GO:0005829">
    <property type="term" value="C:cytosol"/>
    <property type="evidence" value="ECO:0007669"/>
    <property type="project" value="TreeGrafter"/>
</dbReference>
<proteinExistence type="inferred from homology"/>
<dbReference type="EMBL" id="CM001487">
    <property type="protein sequence ID" value="EIM57725.1"/>
    <property type="molecule type" value="Genomic_DNA"/>
</dbReference>
<dbReference type="InterPro" id="IPR002187">
    <property type="entry name" value="N-reg_PII"/>
</dbReference>
<accession>I5AVA2</accession>
<dbReference type="GO" id="GO:0006808">
    <property type="term" value="P:regulation of nitrogen utilization"/>
    <property type="evidence" value="ECO:0007669"/>
    <property type="project" value="InterPro"/>
</dbReference>
<gene>
    <name evidence="2" type="ORF">EubceDRAFT1_1951</name>
</gene>
<dbReference type="GO" id="GO:0030234">
    <property type="term" value="F:enzyme regulator activity"/>
    <property type="evidence" value="ECO:0007669"/>
    <property type="project" value="InterPro"/>
</dbReference>
<dbReference type="Pfam" id="PF00543">
    <property type="entry name" value="P-II"/>
    <property type="match status" value="1"/>
</dbReference>
<reference evidence="2 3" key="1">
    <citation type="submission" date="2010-08" db="EMBL/GenBank/DDBJ databases">
        <authorList>
            <consortium name="US DOE Joint Genome Institute (JGI-PGF)"/>
            <person name="Lucas S."/>
            <person name="Copeland A."/>
            <person name="Lapidus A."/>
            <person name="Cheng J.-F."/>
            <person name="Bruce D."/>
            <person name="Goodwin L."/>
            <person name="Pitluck S."/>
            <person name="Land M.L."/>
            <person name="Hauser L."/>
            <person name="Chang Y.-J."/>
            <person name="Anderson I.J."/>
            <person name="Johnson E."/>
            <person name="Mulhopadhyay B."/>
            <person name="Kyrpides N."/>
            <person name="Woyke T.J."/>
        </authorList>
    </citation>
    <scope>NUCLEOTIDE SEQUENCE [LARGE SCALE GENOMIC DNA]</scope>
    <source>
        <strain evidence="2 3">6</strain>
    </source>
</reference>
<comment type="similarity">
    <text evidence="1">Belongs to the P(II) protein family.</text>
</comment>
<name>I5AVA2_EUBC6</name>
<dbReference type="Gene3D" id="3.30.70.120">
    <property type="match status" value="1"/>
</dbReference>
<dbReference type="SMART" id="SM00938">
    <property type="entry name" value="P-II"/>
    <property type="match status" value="1"/>
</dbReference>
<keyword evidence="3" id="KW-1185">Reference proteome</keyword>
<evidence type="ECO:0000313" key="3">
    <source>
        <dbReference type="Proteomes" id="UP000005753"/>
    </source>
</evidence>
<sequence>MKVSVEELSKVEIITSEAKIVELTRNFGRFGITGMTIYEAKGCGVQLGAAEYETGKKTEPELLSKQVVMVVLPSKEVDGFLDYVSKALYTGHIGDGKIFVTPVTNAIRVRTGEEGMDALKEGELD</sequence>
<dbReference type="PROSITE" id="PS51343">
    <property type="entry name" value="PII_GLNB_DOM"/>
    <property type="match status" value="1"/>
</dbReference>
<dbReference type="Proteomes" id="UP000005753">
    <property type="component" value="Chromosome"/>
</dbReference>
<protein>
    <submittedName>
        <fullName evidence="2">Nitrogen regulatory protein PII</fullName>
    </submittedName>
</protein>
<dbReference type="AlphaFoldDB" id="I5AVA2"/>
<dbReference type="eggNOG" id="COG0347">
    <property type="taxonomic scope" value="Bacteria"/>
</dbReference>
<dbReference type="InterPro" id="IPR017918">
    <property type="entry name" value="N-reg_PII_CS"/>
</dbReference>
<dbReference type="PANTHER" id="PTHR30115:SF11">
    <property type="entry name" value="NITROGEN REGULATORY PROTEIN P-II HOMOLOG"/>
    <property type="match status" value="1"/>
</dbReference>
<dbReference type="PRINTS" id="PR00340">
    <property type="entry name" value="PIIGLNB"/>
</dbReference>
<reference evidence="2 3" key="2">
    <citation type="submission" date="2012-02" db="EMBL/GenBank/DDBJ databases">
        <title>Improved High-Quality Draft sequence of Eubacterium cellulosolvens 6.</title>
        <authorList>
            <consortium name="US DOE Joint Genome Institute"/>
            <person name="Lucas S."/>
            <person name="Han J."/>
            <person name="Lapidus A."/>
            <person name="Cheng J.-F."/>
            <person name="Goodwin L."/>
            <person name="Pitluck S."/>
            <person name="Peters L."/>
            <person name="Mikhailova N."/>
            <person name="Gu W."/>
            <person name="Detter J.C."/>
            <person name="Han C."/>
            <person name="Tapia R."/>
            <person name="Land M."/>
            <person name="Hauser L."/>
            <person name="Kyrpides N."/>
            <person name="Ivanova N."/>
            <person name="Pagani I."/>
            <person name="Johnson E."/>
            <person name="Mukhopadhyay B."/>
            <person name="Anderson I."/>
            <person name="Woyke T."/>
        </authorList>
    </citation>
    <scope>NUCLEOTIDE SEQUENCE [LARGE SCALE GENOMIC DNA]</scope>
    <source>
        <strain evidence="2 3">6</strain>
    </source>
</reference>
<dbReference type="InterPro" id="IPR011322">
    <property type="entry name" value="N-reg_PII-like_a/b"/>
</dbReference>
<dbReference type="PANTHER" id="PTHR30115">
    <property type="entry name" value="NITROGEN REGULATORY PROTEIN P-II"/>
    <property type="match status" value="1"/>
</dbReference>
<dbReference type="SUPFAM" id="SSF54913">
    <property type="entry name" value="GlnB-like"/>
    <property type="match status" value="1"/>
</dbReference>
<evidence type="ECO:0000256" key="1">
    <source>
        <dbReference type="RuleBase" id="RU003936"/>
    </source>
</evidence>
<dbReference type="STRING" id="633697.EubceDRAFT1_1951"/>
<organism evidence="2 3">
    <name type="scientific">Eubacterium cellulosolvens (strain ATCC 43171 / JCM 9499 / 6)</name>
    <name type="common">Cillobacterium cellulosolvens</name>
    <dbReference type="NCBI Taxonomy" id="633697"/>
    <lineage>
        <taxon>Bacteria</taxon>
        <taxon>Bacillati</taxon>
        <taxon>Bacillota</taxon>
        <taxon>Clostridia</taxon>
        <taxon>Eubacteriales</taxon>
        <taxon>Eubacteriaceae</taxon>
        <taxon>Eubacterium</taxon>
    </lineage>
</organism>